<keyword evidence="2" id="KW-1185">Reference proteome</keyword>
<reference evidence="1" key="1">
    <citation type="submission" date="2020-08" db="EMBL/GenBank/DDBJ databases">
        <title>Multicomponent nature underlies the extraordinary mechanical properties of spider dragline silk.</title>
        <authorList>
            <person name="Kono N."/>
            <person name="Nakamura H."/>
            <person name="Mori M."/>
            <person name="Yoshida Y."/>
            <person name="Ohtoshi R."/>
            <person name="Malay A.D."/>
            <person name="Moran D.A.P."/>
            <person name="Tomita M."/>
            <person name="Numata K."/>
            <person name="Arakawa K."/>
        </authorList>
    </citation>
    <scope>NUCLEOTIDE SEQUENCE</scope>
</reference>
<protein>
    <submittedName>
        <fullName evidence="1">Uncharacterized protein</fullName>
    </submittedName>
</protein>
<comment type="caution">
    <text evidence="1">The sequence shown here is derived from an EMBL/GenBank/DDBJ whole genome shotgun (WGS) entry which is preliminary data.</text>
</comment>
<gene>
    <name evidence="1" type="ORF">NPIL_660651</name>
</gene>
<name>A0A8X6NET8_NEPPI</name>
<evidence type="ECO:0000313" key="1">
    <source>
        <dbReference type="EMBL" id="GFT09778.1"/>
    </source>
</evidence>
<dbReference type="EMBL" id="BMAW01057251">
    <property type="protein sequence ID" value="GFT09778.1"/>
    <property type="molecule type" value="Genomic_DNA"/>
</dbReference>
<proteinExistence type="predicted"/>
<accession>A0A8X6NET8</accession>
<dbReference type="Proteomes" id="UP000887013">
    <property type="component" value="Unassembled WGS sequence"/>
</dbReference>
<organism evidence="1 2">
    <name type="scientific">Nephila pilipes</name>
    <name type="common">Giant wood spider</name>
    <name type="synonym">Nephila maculata</name>
    <dbReference type="NCBI Taxonomy" id="299642"/>
    <lineage>
        <taxon>Eukaryota</taxon>
        <taxon>Metazoa</taxon>
        <taxon>Ecdysozoa</taxon>
        <taxon>Arthropoda</taxon>
        <taxon>Chelicerata</taxon>
        <taxon>Arachnida</taxon>
        <taxon>Araneae</taxon>
        <taxon>Araneomorphae</taxon>
        <taxon>Entelegynae</taxon>
        <taxon>Araneoidea</taxon>
        <taxon>Nephilidae</taxon>
        <taxon>Nephila</taxon>
    </lineage>
</organism>
<evidence type="ECO:0000313" key="2">
    <source>
        <dbReference type="Proteomes" id="UP000887013"/>
    </source>
</evidence>
<sequence>MHKNKERKNECQNEVTVVNSVRRSTESNRLLEEPAINILNREMDDNLLQESIKSSLESNVKSISKRIKSVDHLEHNETTSTTNKQSSTRTYDIIWRTSPLIWDLTQMFTTM</sequence>
<dbReference type="AlphaFoldDB" id="A0A8X6NET8"/>